<evidence type="ECO:0000256" key="1">
    <source>
        <dbReference type="SAM" id="SignalP"/>
    </source>
</evidence>
<dbReference type="Gene3D" id="3.10.450.40">
    <property type="match status" value="1"/>
</dbReference>
<comment type="caution">
    <text evidence="3">The sequence shown here is derived from an EMBL/GenBank/DDBJ whole genome shotgun (WGS) entry which is preliminary data.</text>
</comment>
<keyword evidence="4" id="KW-1185">Reference proteome</keyword>
<keyword evidence="1" id="KW-0732">Signal</keyword>
<feature type="signal peptide" evidence="1">
    <location>
        <begin position="1"/>
        <end position="25"/>
    </location>
</feature>
<name>A0ABT2C9X3_9ACTN</name>
<reference evidence="3" key="1">
    <citation type="submission" date="2022-08" db="EMBL/GenBank/DDBJ databases">
        <authorList>
            <person name="Somphong A."/>
            <person name="Phongsopitanun W."/>
        </authorList>
    </citation>
    <scope>NUCLEOTIDE SEQUENCE</scope>
    <source>
        <strain evidence="3">LP05-1</strain>
    </source>
</reference>
<evidence type="ECO:0000313" key="3">
    <source>
        <dbReference type="EMBL" id="MCS0634197.1"/>
    </source>
</evidence>
<evidence type="ECO:0000259" key="2">
    <source>
        <dbReference type="Pfam" id="PF13670"/>
    </source>
</evidence>
<dbReference type="RefSeq" id="WP_258784730.1">
    <property type="nucleotide sequence ID" value="NZ_JANUGQ010000001.1"/>
</dbReference>
<dbReference type="Proteomes" id="UP001431313">
    <property type="component" value="Unassembled WGS sequence"/>
</dbReference>
<gene>
    <name evidence="3" type="ORF">NX801_00650</name>
</gene>
<proteinExistence type="predicted"/>
<accession>A0ABT2C9X3</accession>
<organism evidence="3 4">
    <name type="scientific">Streptomyces pyxinae</name>
    <dbReference type="NCBI Taxonomy" id="2970734"/>
    <lineage>
        <taxon>Bacteria</taxon>
        <taxon>Bacillati</taxon>
        <taxon>Actinomycetota</taxon>
        <taxon>Actinomycetes</taxon>
        <taxon>Kitasatosporales</taxon>
        <taxon>Streptomycetaceae</taxon>
        <taxon>Streptomyces</taxon>
    </lineage>
</organism>
<evidence type="ECO:0000313" key="4">
    <source>
        <dbReference type="Proteomes" id="UP001431313"/>
    </source>
</evidence>
<sequence length="97" mass="9992">MKRKLIVATVATAALLTGGTAAAFAAGSDDGGATTVKPPKVTAEQALKAASAKGTVIGLDLEDNRSWDVDVLKNGKVQEWQVDGTTAKVTPDHDDED</sequence>
<feature type="chain" id="PRO_5045131196" evidence="1">
    <location>
        <begin position="26"/>
        <end position="97"/>
    </location>
</feature>
<feature type="domain" description="PepSY" evidence="2">
    <location>
        <begin position="10"/>
        <end position="90"/>
    </location>
</feature>
<dbReference type="EMBL" id="JANUGQ010000001">
    <property type="protein sequence ID" value="MCS0634197.1"/>
    <property type="molecule type" value="Genomic_DNA"/>
</dbReference>
<dbReference type="InterPro" id="IPR025711">
    <property type="entry name" value="PepSY"/>
</dbReference>
<protein>
    <submittedName>
        <fullName evidence="3">PepSY domain-containing protein</fullName>
    </submittedName>
</protein>
<dbReference type="Pfam" id="PF13670">
    <property type="entry name" value="PepSY_2"/>
    <property type="match status" value="1"/>
</dbReference>